<evidence type="ECO:0000256" key="4">
    <source>
        <dbReference type="PIRSR" id="PIRSR602401-1"/>
    </source>
</evidence>
<dbReference type="InterPro" id="IPR001128">
    <property type="entry name" value="Cyt_P450"/>
</dbReference>
<dbReference type="GO" id="GO:0046872">
    <property type="term" value="F:metal ion binding"/>
    <property type="evidence" value="ECO:0007669"/>
    <property type="project" value="UniProtKB-KW"/>
</dbReference>
<feature type="binding site" description="axial binding residue" evidence="4">
    <location>
        <position position="193"/>
    </location>
    <ligand>
        <name>heme</name>
        <dbReference type="ChEBI" id="CHEBI:30413"/>
    </ligand>
    <ligandPart>
        <name>Fe</name>
        <dbReference type="ChEBI" id="CHEBI:18248"/>
    </ligandPart>
</feature>
<evidence type="ECO:0000256" key="3">
    <source>
        <dbReference type="ARBA" id="ARBA00023004"/>
    </source>
</evidence>
<keyword evidence="4" id="KW-0349">Heme</keyword>
<comment type="caution">
    <text evidence="5">The sequence shown here is derived from an EMBL/GenBank/DDBJ whole genome shotgun (WGS) entry which is preliminary data.</text>
</comment>
<dbReference type="PANTHER" id="PTHR47955">
    <property type="entry name" value="CYTOCHROME P450 FAMILY 71 PROTEIN"/>
    <property type="match status" value="1"/>
</dbReference>
<proteinExistence type="inferred from homology"/>
<dbReference type="InterPro" id="IPR002401">
    <property type="entry name" value="Cyt_P450_E_grp-I"/>
</dbReference>
<keyword evidence="2 4" id="KW-0479">Metal-binding</keyword>
<dbReference type="PANTHER" id="PTHR47955:SF15">
    <property type="entry name" value="CYTOCHROME P450 71A2-LIKE"/>
    <property type="match status" value="1"/>
</dbReference>
<dbReference type="Proteomes" id="UP001634007">
    <property type="component" value="Unassembled WGS sequence"/>
</dbReference>
<evidence type="ECO:0000256" key="1">
    <source>
        <dbReference type="ARBA" id="ARBA00010617"/>
    </source>
</evidence>
<evidence type="ECO:0000256" key="2">
    <source>
        <dbReference type="ARBA" id="ARBA00022723"/>
    </source>
</evidence>
<evidence type="ECO:0000313" key="6">
    <source>
        <dbReference type="Proteomes" id="UP001634007"/>
    </source>
</evidence>
<dbReference type="SUPFAM" id="SSF48264">
    <property type="entry name" value="Cytochrome P450"/>
    <property type="match status" value="1"/>
</dbReference>
<dbReference type="EMBL" id="JBJKBG010000003">
    <property type="protein sequence ID" value="KAL3746050.1"/>
    <property type="molecule type" value="Genomic_DNA"/>
</dbReference>
<dbReference type="PRINTS" id="PR00463">
    <property type="entry name" value="EP450I"/>
</dbReference>
<evidence type="ECO:0008006" key="7">
    <source>
        <dbReference type="Google" id="ProtNLM"/>
    </source>
</evidence>
<reference evidence="5 6" key="1">
    <citation type="submission" date="2024-11" db="EMBL/GenBank/DDBJ databases">
        <title>Chromosome-level genome assembly of Eucalyptus globulus Labill. provides insights into its genome evolution.</title>
        <authorList>
            <person name="Li X."/>
        </authorList>
    </citation>
    <scope>NUCLEOTIDE SEQUENCE [LARGE SCALE GENOMIC DNA]</scope>
    <source>
        <strain evidence="5">CL2024</strain>
        <tissue evidence="5">Fresh tender leaves</tissue>
    </source>
</reference>
<sequence>MGGSMEEVQRRREGKKFKGLLAEKMGLPCILNAGAFIPSIGWNDKLTGLDAKAELVVRKFRKFLGQLVYELRKMKEKSIGSGGEEGATSWTFCWRLSRMRAMVLLSVREHQSTHLVVKENLRFSRQSTQDISIRDYDITTGTTVILNAWTIGRNPGTWDEPGKFKPNRFLNSPGGSRKQHFKWIPIGAGRRACAGMSLAMATYERVLANLVNTFYWAPPTGLKLEDLDMIECAGLTIHRKVRLLAVATSCPS</sequence>
<comment type="cofactor">
    <cofactor evidence="4">
        <name>heme</name>
        <dbReference type="ChEBI" id="CHEBI:30413"/>
    </cofactor>
</comment>
<dbReference type="InterPro" id="IPR036396">
    <property type="entry name" value="Cyt_P450_sf"/>
</dbReference>
<name>A0ABD3L2B6_EUCGL</name>
<dbReference type="Pfam" id="PF00067">
    <property type="entry name" value="p450"/>
    <property type="match status" value="1"/>
</dbReference>
<protein>
    <recommendedName>
        <fullName evidence="7">Cytochrome P450</fullName>
    </recommendedName>
</protein>
<keyword evidence="6" id="KW-1185">Reference proteome</keyword>
<accession>A0ABD3L2B6</accession>
<dbReference type="AlphaFoldDB" id="A0ABD3L2B6"/>
<dbReference type="Gene3D" id="1.10.630.10">
    <property type="entry name" value="Cytochrome P450"/>
    <property type="match status" value="1"/>
</dbReference>
<comment type="similarity">
    <text evidence="1">Belongs to the cytochrome P450 family.</text>
</comment>
<evidence type="ECO:0000313" key="5">
    <source>
        <dbReference type="EMBL" id="KAL3746050.1"/>
    </source>
</evidence>
<gene>
    <name evidence="5" type="ORF">ACJRO7_015061</name>
</gene>
<organism evidence="5 6">
    <name type="scientific">Eucalyptus globulus</name>
    <name type="common">Tasmanian blue gum</name>
    <dbReference type="NCBI Taxonomy" id="34317"/>
    <lineage>
        <taxon>Eukaryota</taxon>
        <taxon>Viridiplantae</taxon>
        <taxon>Streptophyta</taxon>
        <taxon>Embryophyta</taxon>
        <taxon>Tracheophyta</taxon>
        <taxon>Spermatophyta</taxon>
        <taxon>Magnoliopsida</taxon>
        <taxon>eudicotyledons</taxon>
        <taxon>Gunneridae</taxon>
        <taxon>Pentapetalae</taxon>
        <taxon>rosids</taxon>
        <taxon>malvids</taxon>
        <taxon>Myrtales</taxon>
        <taxon>Myrtaceae</taxon>
        <taxon>Myrtoideae</taxon>
        <taxon>Eucalypteae</taxon>
        <taxon>Eucalyptus</taxon>
    </lineage>
</organism>
<keyword evidence="3 4" id="KW-0408">Iron</keyword>